<gene>
    <name evidence="1" type="ORF">BofuT4_P081120.1</name>
</gene>
<protein>
    <submittedName>
        <fullName evidence="1">Uncharacterized protein</fullName>
    </submittedName>
</protein>
<dbReference type="Proteomes" id="UP000008177">
    <property type="component" value="Unplaced contigs"/>
</dbReference>
<proteinExistence type="predicted"/>
<dbReference type="AlphaFoldDB" id="G2YL19"/>
<organism evidence="1 2">
    <name type="scientific">Botryotinia fuckeliana (strain T4)</name>
    <name type="common">Noble rot fungus</name>
    <name type="synonym">Botrytis cinerea</name>
    <dbReference type="NCBI Taxonomy" id="999810"/>
    <lineage>
        <taxon>Eukaryota</taxon>
        <taxon>Fungi</taxon>
        <taxon>Dikarya</taxon>
        <taxon>Ascomycota</taxon>
        <taxon>Pezizomycotina</taxon>
        <taxon>Leotiomycetes</taxon>
        <taxon>Helotiales</taxon>
        <taxon>Sclerotiniaceae</taxon>
        <taxon>Botrytis</taxon>
    </lineage>
</organism>
<reference evidence="2" key="1">
    <citation type="journal article" date="2011" name="PLoS Genet.">
        <title>Genomic analysis of the necrotrophic fungal pathogens Sclerotinia sclerotiorum and Botrytis cinerea.</title>
        <authorList>
            <person name="Amselem J."/>
            <person name="Cuomo C.A."/>
            <person name="van Kan J.A."/>
            <person name="Viaud M."/>
            <person name="Benito E.P."/>
            <person name="Couloux A."/>
            <person name="Coutinho P.M."/>
            <person name="de Vries R.P."/>
            <person name="Dyer P.S."/>
            <person name="Fillinger S."/>
            <person name="Fournier E."/>
            <person name="Gout L."/>
            <person name="Hahn M."/>
            <person name="Kohn L."/>
            <person name="Lapalu N."/>
            <person name="Plummer K.M."/>
            <person name="Pradier J.M."/>
            <person name="Quevillon E."/>
            <person name="Sharon A."/>
            <person name="Simon A."/>
            <person name="ten Have A."/>
            <person name="Tudzynski B."/>
            <person name="Tudzynski P."/>
            <person name="Wincker P."/>
            <person name="Andrew M."/>
            <person name="Anthouard V."/>
            <person name="Beever R.E."/>
            <person name="Beffa R."/>
            <person name="Benoit I."/>
            <person name="Bouzid O."/>
            <person name="Brault B."/>
            <person name="Chen Z."/>
            <person name="Choquer M."/>
            <person name="Collemare J."/>
            <person name="Cotton P."/>
            <person name="Danchin E.G."/>
            <person name="Da Silva C."/>
            <person name="Gautier A."/>
            <person name="Giraud C."/>
            <person name="Giraud T."/>
            <person name="Gonzalez C."/>
            <person name="Grossetete S."/>
            <person name="Guldener U."/>
            <person name="Henrissat B."/>
            <person name="Howlett B.J."/>
            <person name="Kodira C."/>
            <person name="Kretschmer M."/>
            <person name="Lappartient A."/>
            <person name="Leroch M."/>
            <person name="Levis C."/>
            <person name="Mauceli E."/>
            <person name="Neuveglise C."/>
            <person name="Oeser B."/>
            <person name="Pearson M."/>
            <person name="Poulain J."/>
            <person name="Poussereau N."/>
            <person name="Quesneville H."/>
            <person name="Rascle C."/>
            <person name="Schumacher J."/>
            <person name="Segurens B."/>
            <person name="Sexton A."/>
            <person name="Silva E."/>
            <person name="Sirven C."/>
            <person name="Soanes D.M."/>
            <person name="Talbot N.J."/>
            <person name="Templeton M."/>
            <person name="Yandava C."/>
            <person name="Yarden O."/>
            <person name="Zeng Q."/>
            <person name="Rollins J.A."/>
            <person name="Lebrun M.H."/>
            <person name="Dickman M."/>
        </authorList>
    </citation>
    <scope>NUCLEOTIDE SEQUENCE [LARGE SCALE GENOMIC DNA]</scope>
    <source>
        <strain evidence="2">T4</strain>
    </source>
</reference>
<evidence type="ECO:0000313" key="2">
    <source>
        <dbReference type="Proteomes" id="UP000008177"/>
    </source>
</evidence>
<dbReference type="EMBL" id="FQ790341">
    <property type="protein sequence ID" value="CCD52317.1"/>
    <property type="molecule type" value="Genomic_DNA"/>
</dbReference>
<evidence type="ECO:0000313" key="1">
    <source>
        <dbReference type="EMBL" id="CCD52317.1"/>
    </source>
</evidence>
<accession>G2YL19</accession>
<sequence>MTGTIILHGPHRWCYSQDKPQGSDILNFIRRVRYLLNSLQYKSEFHEVSGTFEIGRTVTTKVLRREIQSNPSAQKLWTSNFGDLPPARIKVGSVIASNLFVFAPNDTCHLPLVDNEVEIRVEAVGISLANHNRTIRKL</sequence>
<dbReference type="InParanoid" id="G2YL19"/>
<dbReference type="HOGENOM" id="CLU_1854961_0_0_1"/>
<name>G2YL19_BOTF4</name>